<dbReference type="EMBL" id="CAKOGP040000002">
    <property type="protein sequence ID" value="CAJ1918829.1"/>
    <property type="molecule type" value="Genomic_DNA"/>
</dbReference>
<protein>
    <submittedName>
        <fullName evidence="3">Uncharacterized protein</fullName>
    </submittedName>
</protein>
<dbReference type="SUPFAM" id="SSF53474">
    <property type="entry name" value="alpha/beta-Hydrolases"/>
    <property type="match status" value="1"/>
</dbReference>
<sequence length="443" mass="49749">MPSATNTAAMNLIMLLGLLCIQCTVSLLSSAADCFETRVYQARRLEEEYYDRYDAPRRESEGDYWDEPKENDGRGGVYKVYFDGEVDAAETHLDWETCSDGDTEALVLLPPPSVERPTSIIHFVGGTFFGSAPKLWYRTLLEGVARNTQSAVVVTPIPVTLLKSPLNHVNLGKKLRRSFCMAWRDVLEDEYGDIDDIPVCGLGHSLGARLMVVLTTLTRNQPVDVPPFRSFALISFTNYGASAGVPGIYALSRESKIQERKAEVSESRKRQRSARRSRDTRWMDDEFDDEIDEEWDELVDELGGIMQNSASKVKTALTPRSDDLEFFPTPDNLWKALDDKRYDIPETLVVQFDDDEIDQSAKLAQTLHNTNSTNVKYCRLRGTHLSPVTISESESGGWLGFTSTASKSIERIIRGQSKKKAEEATMRDLISSLARYINDVGAK</sequence>
<dbReference type="PANTHER" id="PTHR34127:SF1">
    <property type="entry name" value="OS04G0405600 PROTEIN"/>
    <property type="match status" value="1"/>
</dbReference>
<accession>A0AAD2FFR9</accession>
<evidence type="ECO:0000256" key="1">
    <source>
        <dbReference type="SAM" id="MobiDB-lite"/>
    </source>
</evidence>
<name>A0AAD2FFR9_9STRA</name>
<keyword evidence="2" id="KW-0732">Signal</keyword>
<comment type="caution">
    <text evidence="3">The sequence shown here is derived from an EMBL/GenBank/DDBJ whole genome shotgun (WGS) entry which is preliminary data.</text>
</comment>
<dbReference type="AlphaFoldDB" id="A0AAD2FFR9"/>
<keyword evidence="4" id="KW-1185">Reference proteome</keyword>
<proteinExistence type="predicted"/>
<gene>
    <name evidence="3" type="ORF">CYCCA115_LOCUS827</name>
</gene>
<evidence type="ECO:0000313" key="3">
    <source>
        <dbReference type="EMBL" id="CAJ1918829.1"/>
    </source>
</evidence>
<feature type="region of interest" description="Disordered" evidence="1">
    <location>
        <begin position="260"/>
        <end position="280"/>
    </location>
</feature>
<organism evidence="3 4">
    <name type="scientific">Cylindrotheca closterium</name>
    <dbReference type="NCBI Taxonomy" id="2856"/>
    <lineage>
        <taxon>Eukaryota</taxon>
        <taxon>Sar</taxon>
        <taxon>Stramenopiles</taxon>
        <taxon>Ochrophyta</taxon>
        <taxon>Bacillariophyta</taxon>
        <taxon>Bacillariophyceae</taxon>
        <taxon>Bacillariophycidae</taxon>
        <taxon>Bacillariales</taxon>
        <taxon>Bacillariaceae</taxon>
        <taxon>Cylindrotheca</taxon>
    </lineage>
</organism>
<evidence type="ECO:0000256" key="2">
    <source>
        <dbReference type="SAM" id="SignalP"/>
    </source>
</evidence>
<dbReference type="InterPro" id="IPR029058">
    <property type="entry name" value="AB_hydrolase_fold"/>
</dbReference>
<dbReference type="PANTHER" id="PTHR34127">
    <property type="entry name" value="OS04G0405600 PROTEIN"/>
    <property type="match status" value="1"/>
</dbReference>
<dbReference type="InterPro" id="IPR010765">
    <property type="entry name" value="DUF1350"/>
</dbReference>
<dbReference type="Proteomes" id="UP001295423">
    <property type="component" value="Unassembled WGS sequence"/>
</dbReference>
<feature type="signal peptide" evidence="2">
    <location>
        <begin position="1"/>
        <end position="26"/>
    </location>
</feature>
<evidence type="ECO:0000313" key="4">
    <source>
        <dbReference type="Proteomes" id="UP001295423"/>
    </source>
</evidence>
<reference evidence="3" key="1">
    <citation type="submission" date="2023-08" db="EMBL/GenBank/DDBJ databases">
        <authorList>
            <person name="Audoor S."/>
            <person name="Bilcke G."/>
        </authorList>
    </citation>
    <scope>NUCLEOTIDE SEQUENCE</scope>
</reference>
<dbReference type="Pfam" id="PF07082">
    <property type="entry name" value="DUF1350"/>
    <property type="match status" value="1"/>
</dbReference>
<feature type="chain" id="PRO_5042093601" evidence="2">
    <location>
        <begin position="27"/>
        <end position="443"/>
    </location>
</feature>